<keyword evidence="1" id="KW-1133">Transmembrane helix</keyword>
<dbReference type="Proteomes" id="UP000782312">
    <property type="component" value="Unassembled WGS sequence"/>
</dbReference>
<dbReference type="GO" id="GO:0022904">
    <property type="term" value="P:respiratory electron transport chain"/>
    <property type="evidence" value="ECO:0007669"/>
    <property type="project" value="InterPro"/>
</dbReference>
<dbReference type="AlphaFoldDB" id="A0A932HYR5"/>
<feature type="transmembrane region" description="Helical" evidence="1">
    <location>
        <begin position="108"/>
        <end position="126"/>
    </location>
</feature>
<evidence type="ECO:0000313" key="4">
    <source>
        <dbReference type="Proteomes" id="UP000782312"/>
    </source>
</evidence>
<dbReference type="Gene3D" id="1.20.810.10">
    <property type="entry name" value="Cytochrome Bc1 Complex, Chain C"/>
    <property type="match status" value="1"/>
</dbReference>
<dbReference type="PROSITE" id="PS51002">
    <property type="entry name" value="CYTB_NTER"/>
    <property type="match status" value="1"/>
</dbReference>
<dbReference type="InterPro" id="IPR005797">
    <property type="entry name" value="Cyt_b/b6_N"/>
</dbReference>
<evidence type="ECO:0000259" key="2">
    <source>
        <dbReference type="PROSITE" id="PS51002"/>
    </source>
</evidence>
<keyword evidence="1" id="KW-0812">Transmembrane</keyword>
<proteinExistence type="predicted"/>
<feature type="transmembrane region" description="Helical" evidence="1">
    <location>
        <begin position="218"/>
        <end position="238"/>
    </location>
</feature>
<dbReference type="GO" id="GO:0016020">
    <property type="term" value="C:membrane"/>
    <property type="evidence" value="ECO:0007669"/>
    <property type="project" value="InterPro"/>
</dbReference>
<dbReference type="Pfam" id="PF00033">
    <property type="entry name" value="Cytochrome_B"/>
    <property type="match status" value="1"/>
</dbReference>
<dbReference type="PANTHER" id="PTHR19271:SF16">
    <property type="entry name" value="CYTOCHROME B"/>
    <property type="match status" value="1"/>
</dbReference>
<comment type="caution">
    <text evidence="3">The sequence shown here is derived from an EMBL/GenBank/DDBJ whole genome shotgun (WGS) entry which is preliminary data.</text>
</comment>
<sequence>MKRNILDSQVWRSMFRHGYEDTPRNRVLMVVDNLWLHLHPTKIRRHAIRIRFTWCMGGITFLLFLYLVVTGVVLMFYYRPVGEYAYADMKYLEFDAPFGMFMRNMHRWAAHAMVITVWLHMLRVFMTGSYKPPREFNWVVGVMLLTLTLLLSFTGYLLPWDQLSIWAVTVGTNMARATPLLGHEGPFADVVGVTPRFDARSALLGGTIVGPPTLLRFYVLHCIVIPLIASILMMVHFWRIRKDGGISGPL</sequence>
<accession>A0A932HYR5</accession>
<gene>
    <name evidence="3" type="ORF">HYZ11_11265</name>
</gene>
<dbReference type="PIRSF" id="PIRSF000032">
    <property type="entry name" value="Cytochrome_b6"/>
    <property type="match status" value="1"/>
</dbReference>
<evidence type="ECO:0000313" key="3">
    <source>
        <dbReference type="EMBL" id="MBI3128174.1"/>
    </source>
</evidence>
<name>A0A932HYR5_UNCTE</name>
<organism evidence="3 4">
    <name type="scientific">Tectimicrobiota bacterium</name>
    <dbReference type="NCBI Taxonomy" id="2528274"/>
    <lineage>
        <taxon>Bacteria</taxon>
        <taxon>Pseudomonadati</taxon>
        <taxon>Nitrospinota/Tectimicrobiota group</taxon>
        <taxon>Candidatus Tectimicrobiota</taxon>
    </lineage>
</organism>
<dbReference type="GO" id="GO:0016491">
    <property type="term" value="F:oxidoreductase activity"/>
    <property type="evidence" value="ECO:0007669"/>
    <property type="project" value="InterPro"/>
</dbReference>
<dbReference type="GO" id="GO:0009055">
    <property type="term" value="F:electron transfer activity"/>
    <property type="evidence" value="ECO:0007669"/>
    <property type="project" value="InterPro"/>
</dbReference>
<reference evidence="3" key="1">
    <citation type="submission" date="2020-07" db="EMBL/GenBank/DDBJ databases">
        <title>Huge and variable diversity of episymbiotic CPR bacteria and DPANN archaea in groundwater ecosystems.</title>
        <authorList>
            <person name="He C.Y."/>
            <person name="Keren R."/>
            <person name="Whittaker M."/>
            <person name="Farag I.F."/>
            <person name="Doudna J."/>
            <person name="Cate J.H.D."/>
            <person name="Banfield J.F."/>
        </authorList>
    </citation>
    <scope>NUCLEOTIDE SEQUENCE</scope>
    <source>
        <strain evidence="3">NC_groundwater_763_Ag_S-0.2um_68_21</strain>
    </source>
</reference>
<dbReference type="InterPro" id="IPR016174">
    <property type="entry name" value="Di-haem_cyt_TM"/>
</dbReference>
<keyword evidence="1" id="KW-0472">Membrane</keyword>
<dbReference type="SUPFAM" id="SSF81342">
    <property type="entry name" value="Transmembrane di-heme cytochromes"/>
    <property type="match status" value="1"/>
</dbReference>
<feature type="domain" description="Cytochrome b/b6 N-terminal region profile" evidence="2">
    <location>
        <begin position="19"/>
        <end position="249"/>
    </location>
</feature>
<dbReference type="PANTHER" id="PTHR19271">
    <property type="entry name" value="CYTOCHROME B"/>
    <property type="match status" value="1"/>
</dbReference>
<dbReference type="EMBL" id="JACPUR010000024">
    <property type="protein sequence ID" value="MBI3128174.1"/>
    <property type="molecule type" value="Genomic_DNA"/>
</dbReference>
<evidence type="ECO:0000256" key="1">
    <source>
        <dbReference type="SAM" id="Phobius"/>
    </source>
</evidence>
<feature type="transmembrane region" description="Helical" evidence="1">
    <location>
        <begin position="52"/>
        <end position="78"/>
    </location>
</feature>
<protein>
    <submittedName>
        <fullName evidence="3">Cytochrome b N-terminal domain-containing protein</fullName>
    </submittedName>
</protein>
<dbReference type="InterPro" id="IPR027387">
    <property type="entry name" value="Cytb/b6-like_sf"/>
</dbReference>
<feature type="transmembrane region" description="Helical" evidence="1">
    <location>
        <begin position="138"/>
        <end position="158"/>
    </location>
</feature>